<feature type="domain" description="Aminoglycoside phosphotransferase" evidence="1">
    <location>
        <begin position="160"/>
        <end position="313"/>
    </location>
</feature>
<dbReference type="Gene3D" id="3.90.1200.10">
    <property type="match status" value="1"/>
</dbReference>
<dbReference type="InterPro" id="IPR002575">
    <property type="entry name" value="Aminoglycoside_PTrfase"/>
</dbReference>
<reference evidence="2 3" key="1">
    <citation type="submission" date="2017-01" db="EMBL/GenBank/DDBJ databases">
        <authorList>
            <consortium name="Urmite Genomes"/>
        </authorList>
    </citation>
    <scope>NUCLEOTIDE SEQUENCE [LARGE SCALE GENOMIC DNA]</scope>
    <source>
        <strain evidence="2 3">AB57</strain>
    </source>
</reference>
<evidence type="ECO:0000313" key="2">
    <source>
        <dbReference type="EMBL" id="SPM34933.1"/>
    </source>
</evidence>
<dbReference type="Proteomes" id="UP000240988">
    <property type="component" value="Unassembled WGS sequence"/>
</dbReference>
<dbReference type="STRING" id="1841860.GCA_900157375_02757"/>
<dbReference type="PANTHER" id="PTHR11012:SF30">
    <property type="entry name" value="PROTEIN KINASE-LIKE DOMAIN-CONTAINING"/>
    <property type="match status" value="1"/>
</dbReference>
<dbReference type="Pfam" id="PF01636">
    <property type="entry name" value="APH"/>
    <property type="match status" value="1"/>
</dbReference>
<sequence>MPNMGAKVAAAYRKEQERPIIPVEASDIPSSYEVITPEWLTEVLCHDAPGAKVVSLTLGDVDNGTSNRRKIGVEYNRAGNSAGLPNRLFCKASHDLAIRLGFGHTGSGSSEIYFYDRLRPQLDIEAPNCYYGNLDTETFNSILILGDISDEVESFCTHETHISRARAESQILLLAKMHARFHEGNEAHKELSALPTWFDFFQTTLDFGLREGSNQGFLDAQEVIPPSLYGRFEEIWPATLESIAENKSLPKTFTHNDVHLKNWYVMPGDRMGLADWQCCGVGHWGRDLAYTLSTALTVENRRAWEEDLVRYYVEELSAEGVGGVNFDDAWKHYRKQLLSSLTWWTITYRPTAGMPDMQPADVTLEFIRRISTAMDDLGTLDLF</sequence>
<dbReference type="PANTHER" id="PTHR11012">
    <property type="entry name" value="PROTEIN KINASE-LIKE DOMAIN-CONTAINING"/>
    <property type="match status" value="1"/>
</dbReference>
<dbReference type="InterPro" id="IPR011009">
    <property type="entry name" value="Kinase-like_dom_sf"/>
</dbReference>
<protein>
    <recommendedName>
        <fullName evidence="1">Aminoglycoside phosphotransferase domain-containing protein</fullName>
    </recommendedName>
</protein>
<keyword evidence="3" id="KW-1185">Reference proteome</keyword>
<name>A0A2U3NTZ2_9MYCO</name>
<proteinExistence type="predicted"/>
<accession>A0A2U3NTZ2</accession>
<dbReference type="SUPFAM" id="SSF56112">
    <property type="entry name" value="Protein kinase-like (PK-like)"/>
    <property type="match status" value="1"/>
</dbReference>
<evidence type="ECO:0000259" key="1">
    <source>
        <dbReference type="Pfam" id="PF01636"/>
    </source>
</evidence>
<organism evidence="2 3">
    <name type="scientific">Mycobacterium rhizamassiliense</name>
    <dbReference type="NCBI Taxonomy" id="1841860"/>
    <lineage>
        <taxon>Bacteria</taxon>
        <taxon>Bacillati</taxon>
        <taxon>Actinomycetota</taxon>
        <taxon>Actinomycetes</taxon>
        <taxon>Mycobacteriales</taxon>
        <taxon>Mycobacteriaceae</taxon>
        <taxon>Mycobacterium</taxon>
    </lineage>
</organism>
<gene>
    <name evidence="2" type="ORF">MRAB57_2754</name>
</gene>
<dbReference type="AlphaFoldDB" id="A0A2U3NTZ2"/>
<dbReference type="EMBL" id="FUFA01000004">
    <property type="protein sequence ID" value="SPM34933.1"/>
    <property type="molecule type" value="Genomic_DNA"/>
</dbReference>
<evidence type="ECO:0000313" key="3">
    <source>
        <dbReference type="Proteomes" id="UP000240988"/>
    </source>
</evidence>